<sequence>MSRNHQALPMQLFELAFAVPVVVNARVTKMMMSGGSPSAKDQKEFYRMGEEKVEAFFESWQAVSKVLFGFQQDFFRASLDVTRTTTPFDPLDTYQAYQDATHKLATKGLAPIHRRAVSNAKRLG</sequence>
<protein>
    <recommendedName>
        <fullName evidence="3">Phasin domain-containing protein</fullName>
    </recommendedName>
</protein>
<dbReference type="RefSeq" id="WP_075174203.1">
    <property type="nucleotide sequence ID" value="NZ_CAXPFL010000024.1"/>
</dbReference>
<proteinExistence type="predicted"/>
<dbReference type="NCBIfam" id="NF045536">
    <property type="entry name" value="phasin_PhaP6"/>
    <property type="match status" value="1"/>
</dbReference>
<organism evidence="1 2">
    <name type="scientific">Neptunomonas phycophila</name>
    <dbReference type="NCBI Taxonomy" id="1572645"/>
    <lineage>
        <taxon>Bacteria</taxon>
        <taxon>Pseudomonadati</taxon>
        <taxon>Pseudomonadota</taxon>
        <taxon>Gammaproteobacteria</taxon>
        <taxon>Oceanospirillales</taxon>
        <taxon>Oceanospirillaceae</taxon>
        <taxon>Neptunomonas</taxon>
    </lineage>
</organism>
<accession>A0AAW7XIP3</accession>
<dbReference type="AlphaFoldDB" id="A0AAW7XIP3"/>
<dbReference type="Proteomes" id="UP001169862">
    <property type="component" value="Unassembled WGS sequence"/>
</dbReference>
<gene>
    <name evidence="1" type="ORF">Q4490_05080</name>
</gene>
<evidence type="ECO:0000313" key="1">
    <source>
        <dbReference type="EMBL" id="MDO6452932.1"/>
    </source>
</evidence>
<dbReference type="InterPro" id="IPR053785">
    <property type="entry name" value="PhaP6-like"/>
</dbReference>
<dbReference type="GeneID" id="89454691"/>
<evidence type="ECO:0008006" key="3">
    <source>
        <dbReference type="Google" id="ProtNLM"/>
    </source>
</evidence>
<evidence type="ECO:0000313" key="2">
    <source>
        <dbReference type="Proteomes" id="UP001169862"/>
    </source>
</evidence>
<dbReference type="EMBL" id="JAUOPG010000003">
    <property type="protein sequence ID" value="MDO6452932.1"/>
    <property type="molecule type" value="Genomic_DNA"/>
</dbReference>
<comment type="caution">
    <text evidence="1">The sequence shown here is derived from an EMBL/GenBank/DDBJ whole genome shotgun (WGS) entry which is preliminary data.</text>
</comment>
<name>A0AAW7XIP3_9GAMM</name>
<reference evidence="1" key="1">
    <citation type="submission" date="2023-07" db="EMBL/GenBank/DDBJ databases">
        <title>Genome content predicts the carbon catabolic preferences of heterotrophic bacteria.</title>
        <authorList>
            <person name="Gralka M."/>
        </authorList>
    </citation>
    <scope>NUCLEOTIDE SEQUENCE</scope>
    <source>
        <strain evidence="1">I2M16</strain>
    </source>
</reference>